<proteinExistence type="predicted"/>
<protein>
    <submittedName>
        <fullName evidence="1">Uncharacterized protein</fullName>
    </submittedName>
</protein>
<dbReference type="AlphaFoldDB" id="A0A9D1AGB3"/>
<reference evidence="1" key="1">
    <citation type="submission" date="2020-10" db="EMBL/GenBank/DDBJ databases">
        <authorList>
            <person name="Gilroy R."/>
        </authorList>
    </citation>
    <scope>NUCLEOTIDE SEQUENCE</scope>
    <source>
        <strain evidence="1">ChiW25-3613</strain>
    </source>
</reference>
<comment type="caution">
    <text evidence="1">The sequence shown here is derived from an EMBL/GenBank/DDBJ whole genome shotgun (WGS) entry which is preliminary data.</text>
</comment>
<dbReference type="EMBL" id="DVHB01000060">
    <property type="protein sequence ID" value="HIR39383.1"/>
    <property type="molecule type" value="Genomic_DNA"/>
</dbReference>
<evidence type="ECO:0000313" key="2">
    <source>
        <dbReference type="Proteomes" id="UP000824179"/>
    </source>
</evidence>
<dbReference type="Proteomes" id="UP000824179">
    <property type="component" value="Unassembled WGS sequence"/>
</dbReference>
<organism evidence="1 2">
    <name type="scientific">Candidatus Coproplasma stercoripullorum</name>
    <dbReference type="NCBI Taxonomy" id="2840751"/>
    <lineage>
        <taxon>Bacteria</taxon>
        <taxon>Bacillati</taxon>
        <taxon>Bacillota</taxon>
        <taxon>Clostridia</taxon>
        <taxon>Eubacteriales</taxon>
        <taxon>Candidatus Coproplasma</taxon>
    </lineage>
</organism>
<accession>A0A9D1AGB3</accession>
<reference evidence="1" key="2">
    <citation type="journal article" date="2021" name="PeerJ">
        <title>Extensive microbial diversity within the chicken gut microbiome revealed by metagenomics and culture.</title>
        <authorList>
            <person name="Gilroy R."/>
            <person name="Ravi A."/>
            <person name="Getino M."/>
            <person name="Pursley I."/>
            <person name="Horton D.L."/>
            <person name="Alikhan N.F."/>
            <person name="Baker D."/>
            <person name="Gharbi K."/>
            <person name="Hall N."/>
            <person name="Watson M."/>
            <person name="Adriaenssens E.M."/>
            <person name="Foster-Nyarko E."/>
            <person name="Jarju S."/>
            <person name="Secka A."/>
            <person name="Antonio M."/>
            <person name="Oren A."/>
            <person name="Chaudhuri R.R."/>
            <person name="La Ragione R."/>
            <person name="Hildebrand F."/>
            <person name="Pallen M.J."/>
        </authorList>
    </citation>
    <scope>NUCLEOTIDE SEQUENCE</scope>
    <source>
        <strain evidence="1">ChiW25-3613</strain>
    </source>
</reference>
<feature type="non-terminal residue" evidence="1">
    <location>
        <position position="1"/>
    </location>
</feature>
<gene>
    <name evidence="1" type="ORF">IAB90_03270</name>
</gene>
<evidence type="ECO:0000313" key="1">
    <source>
        <dbReference type="EMBL" id="HIR39383.1"/>
    </source>
</evidence>
<sequence length="79" mass="9110">DQIYLYEQEADKVYYLYQYIDGFNDKKIVDDMRIKAKSWLLGGNNTQIVTVAINGNDCLSFGVETAFKIESNINLTITY</sequence>
<name>A0A9D1AGB3_9FIRM</name>